<dbReference type="EMBL" id="LR134473">
    <property type="protein sequence ID" value="VEI02796.1"/>
    <property type="molecule type" value="Genomic_DNA"/>
</dbReference>
<dbReference type="AlphaFoldDB" id="A0A448NXW6"/>
<name>A0A448NXW6_9ACTN</name>
<reference evidence="2 3" key="1">
    <citation type="submission" date="2018-12" db="EMBL/GenBank/DDBJ databases">
        <authorList>
            <consortium name="Pathogen Informatics"/>
        </authorList>
    </citation>
    <scope>NUCLEOTIDE SEQUENCE [LARGE SCALE GENOMIC DNA]</scope>
    <source>
        <strain evidence="2 3">NCTC13652</strain>
    </source>
</reference>
<dbReference type="RefSeq" id="WP_051238650.1">
    <property type="nucleotide sequence ID" value="NZ_JAKDOF010000204.1"/>
</dbReference>
<keyword evidence="1" id="KW-1133">Transmembrane helix</keyword>
<proteinExistence type="predicted"/>
<keyword evidence="3" id="KW-1185">Reference proteome</keyword>
<evidence type="ECO:0000313" key="3">
    <source>
        <dbReference type="Proteomes" id="UP000277858"/>
    </source>
</evidence>
<feature type="transmembrane region" description="Helical" evidence="1">
    <location>
        <begin position="12"/>
        <end position="36"/>
    </location>
</feature>
<keyword evidence="1" id="KW-0812">Transmembrane</keyword>
<evidence type="ECO:0000313" key="2">
    <source>
        <dbReference type="EMBL" id="VEI02796.1"/>
    </source>
</evidence>
<keyword evidence="1" id="KW-0472">Membrane</keyword>
<feature type="transmembrane region" description="Helical" evidence="1">
    <location>
        <begin position="48"/>
        <end position="67"/>
    </location>
</feature>
<dbReference type="Proteomes" id="UP000277858">
    <property type="component" value="Chromosome"/>
</dbReference>
<evidence type="ECO:0000256" key="1">
    <source>
        <dbReference type="SAM" id="Phobius"/>
    </source>
</evidence>
<sequence length="87" mass="9359">MDSSTSYALAGGYIAALLIAFLVPLILWIITLVSIVKSPNWTPGFKALWALAALPAGLIGMICWFVWGTKDGNRPPTPPAPQFPYQA</sequence>
<accession>A0A448NXW6</accession>
<protein>
    <submittedName>
        <fullName evidence="2">Uncharacterized protein</fullName>
    </submittedName>
</protein>
<gene>
    <name evidence="2" type="ORF">NCTC13652_00981</name>
</gene>
<organism evidence="2 3">
    <name type="scientific">Acidipropionibacterium jensenii</name>
    <dbReference type="NCBI Taxonomy" id="1749"/>
    <lineage>
        <taxon>Bacteria</taxon>
        <taxon>Bacillati</taxon>
        <taxon>Actinomycetota</taxon>
        <taxon>Actinomycetes</taxon>
        <taxon>Propionibacteriales</taxon>
        <taxon>Propionibacteriaceae</taxon>
        <taxon>Acidipropionibacterium</taxon>
    </lineage>
</organism>